<accession>A0A8R1W7F1</accession>
<dbReference type="GO" id="GO:0045505">
    <property type="term" value="F:dynein intermediate chain binding"/>
    <property type="evidence" value="ECO:0007669"/>
    <property type="project" value="InterPro"/>
</dbReference>
<dbReference type="PANTHER" id="PTHR45703">
    <property type="entry name" value="DYNEIN HEAVY CHAIN"/>
    <property type="match status" value="1"/>
</dbReference>
<reference evidence="2" key="2">
    <citation type="submission" date="2022-06" db="UniProtKB">
        <authorList>
            <consortium name="EnsemblMetazoa"/>
        </authorList>
    </citation>
    <scope>IDENTIFICATION</scope>
</reference>
<sequence length="168" mass="19568">MHKQMLCTLLDCLSPPINCPPETARDVYGTYFVFACLWAFGSAIFPDQLIDWRVEFSKWWLSGFKTITISSSGSVLNYFIDPEPKQFIPWSNRVSYFELVPDTRLQQTLVNPIETNRIRYFHNLLVDKKMAIMLAGAYDDKLKSLYNDLYVVANVPLNFYTIYLVLKN</sequence>
<dbReference type="GO" id="GO:0007018">
    <property type="term" value="P:microtubule-based movement"/>
    <property type="evidence" value="ECO:0007669"/>
    <property type="project" value="InterPro"/>
</dbReference>
<dbReference type="Pfam" id="PF17852">
    <property type="entry name" value="Dynein_AAA_lid"/>
    <property type="match status" value="1"/>
</dbReference>
<name>A0A8R1W7F1_ACYPI</name>
<dbReference type="Proteomes" id="UP000007819">
    <property type="component" value="Unassembled WGS sequence"/>
</dbReference>
<dbReference type="EnsemblMetazoa" id="XM_003248416.3">
    <property type="protein sequence ID" value="XP_003248464.3"/>
    <property type="gene ID" value="LOC100575644"/>
</dbReference>
<evidence type="ECO:0000313" key="3">
    <source>
        <dbReference type="Proteomes" id="UP000007819"/>
    </source>
</evidence>
<dbReference type="GO" id="GO:0030286">
    <property type="term" value="C:dynein complex"/>
    <property type="evidence" value="ECO:0007669"/>
    <property type="project" value="InterPro"/>
</dbReference>
<dbReference type="GeneID" id="100575644"/>
<dbReference type="GO" id="GO:0051959">
    <property type="term" value="F:dynein light intermediate chain binding"/>
    <property type="evidence" value="ECO:0007669"/>
    <property type="project" value="InterPro"/>
</dbReference>
<proteinExistence type="predicted"/>
<dbReference type="KEGG" id="api:100575644"/>
<dbReference type="AlphaFoldDB" id="A0A8R1W7F1"/>
<evidence type="ECO:0000259" key="1">
    <source>
        <dbReference type="Pfam" id="PF17852"/>
    </source>
</evidence>
<dbReference type="OrthoDB" id="447173at2759"/>
<organism evidence="2 3">
    <name type="scientific">Acyrthosiphon pisum</name>
    <name type="common">Pea aphid</name>
    <dbReference type="NCBI Taxonomy" id="7029"/>
    <lineage>
        <taxon>Eukaryota</taxon>
        <taxon>Metazoa</taxon>
        <taxon>Ecdysozoa</taxon>
        <taxon>Arthropoda</taxon>
        <taxon>Hexapoda</taxon>
        <taxon>Insecta</taxon>
        <taxon>Pterygota</taxon>
        <taxon>Neoptera</taxon>
        <taxon>Paraneoptera</taxon>
        <taxon>Hemiptera</taxon>
        <taxon>Sternorrhyncha</taxon>
        <taxon>Aphidomorpha</taxon>
        <taxon>Aphidoidea</taxon>
        <taxon>Aphididae</taxon>
        <taxon>Macrosiphini</taxon>
        <taxon>Acyrthosiphon</taxon>
    </lineage>
</organism>
<dbReference type="Gene3D" id="1.10.472.130">
    <property type="match status" value="1"/>
</dbReference>
<keyword evidence="3" id="KW-1185">Reference proteome</keyword>
<evidence type="ECO:0000313" key="2">
    <source>
        <dbReference type="EnsemblMetazoa" id="XP_003248464.3"/>
    </source>
</evidence>
<dbReference type="InterPro" id="IPR041466">
    <property type="entry name" value="Dynein_AAA5_ext"/>
</dbReference>
<feature type="domain" description="Dynein heavy chain AAA 5 extension" evidence="1">
    <location>
        <begin position="4"/>
        <end position="92"/>
    </location>
</feature>
<dbReference type="InterPro" id="IPR026983">
    <property type="entry name" value="DHC"/>
</dbReference>
<dbReference type="PANTHER" id="PTHR45703:SF8">
    <property type="entry name" value="DYNEINS HEAVY CHAIN"/>
    <property type="match status" value="1"/>
</dbReference>
<dbReference type="RefSeq" id="XP_003248464.3">
    <property type="nucleotide sequence ID" value="XM_003248416.3"/>
</dbReference>
<protein>
    <recommendedName>
        <fullName evidence="1">Dynein heavy chain AAA 5 extension domain-containing protein</fullName>
    </recommendedName>
</protein>
<reference evidence="3" key="1">
    <citation type="submission" date="2010-06" db="EMBL/GenBank/DDBJ databases">
        <authorList>
            <person name="Jiang H."/>
            <person name="Abraham K."/>
            <person name="Ali S."/>
            <person name="Alsbrooks S.L."/>
            <person name="Anim B.N."/>
            <person name="Anosike U.S."/>
            <person name="Attaway T."/>
            <person name="Bandaranaike D.P."/>
            <person name="Battles P.K."/>
            <person name="Bell S.N."/>
            <person name="Bell A.V."/>
            <person name="Beltran B."/>
            <person name="Bickham C."/>
            <person name="Bustamante Y."/>
            <person name="Caleb T."/>
            <person name="Canada A."/>
            <person name="Cardenas V."/>
            <person name="Carter K."/>
            <person name="Chacko J."/>
            <person name="Chandrabose M.N."/>
            <person name="Chavez D."/>
            <person name="Chavez A."/>
            <person name="Chen L."/>
            <person name="Chu H.-S."/>
            <person name="Claassen K.J."/>
            <person name="Cockrell R."/>
            <person name="Collins M."/>
            <person name="Cooper J.A."/>
            <person name="Cree A."/>
            <person name="Curry S.M."/>
            <person name="Da Y."/>
            <person name="Dao M.D."/>
            <person name="Das B."/>
            <person name="Davila M.-L."/>
            <person name="Davy-Carroll L."/>
            <person name="Denson S."/>
            <person name="Dinh H."/>
            <person name="Ebong V.E."/>
            <person name="Edwards J.R."/>
            <person name="Egan A."/>
            <person name="El-Daye J."/>
            <person name="Escobedo L."/>
            <person name="Fernandez S."/>
            <person name="Fernando P.R."/>
            <person name="Flagg N."/>
            <person name="Forbes L.D."/>
            <person name="Fowler R.G."/>
            <person name="Fu Q."/>
            <person name="Gabisi R.A."/>
            <person name="Ganer J."/>
            <person name="Garbino Pronczuk A."/>
            <person name="Garcia R.M."/>
            <person name="Garner T."/>
            <person name="Garrett T.E."/>
            <person name="Gonzalez D.A."/>
            <person name="Hamid H."/>
            <person name="Hawkins E.S."/>
            <person name="Hirani K."/>
            <person name="Hogues M.E."/>
            <person name="Hollins B."/>
            <person name="Hsiao C.-H."/>
            <person name="Jabil R."/>
            <person name="James M.L."/>
            <person name="Jhangiani S.N."/>
            <person name="Johnson B."/>
            <person name="Johnson Q."/>
            <person name="Joshi V."/>
            <person name="Kalu J.B."/>
            <person name="Kam C."/>
            <person name="Kashfia A."/>
            <person name="Keebler J."/>
            <person name="Kisamo H."/>
            <person name="Kovar C.L."/>
            <person name="Lago L.A."/>
            <person name="Lai C.-Y."/>
            <person name="Laidlaw J."/>
            <person name="Lara F."/>
            <person name="Le T.-K."/>
            <person name="Lee S.L."/>
            <person name="Legall F.H."/>
            <person name="Lemon S.J."/>
            <person name="Lewis L.R."/>
            <person name="Li B."/>
            <person name="Liu Y."/>
            <person name="Liu Y.-S."/>
            <person name="Lopez J."/>
            <person name="Lozado R.J."/>
            <person name="Lu J."/>
            <person name="Madu R.C."/>
            <person name="Maheshwari M."/>
            <person name="Maheshwari R."/>
            <person name="Malloy K."/>
            <person name="Martinez E."/>
            <person name="Mathew T."/>
            <person name="Mercado I.C."/>
            <person name="Mercado C."/>
            <person name="Meyer B."/>
            <person name="Montgomery K."/>
            <person name="Morgan M.B."/>
            <person name="Munidasa M."/>
            <person name="Nazareth L.V."/>
            <person name="Nelson J."/>
            <person name="Ng B.M."/>
            <person name="Nguyen N.B."/>
            <person name="Nguyen P.Q."/>
            <person name="Nguyen T."/>
            <person name="Obregon M."/>
            <person name="Okwuonu G.O."/>
            <person name="Onwere C.G."/>
            <person name="Orozco G."/>
            <person name="Parra A."/>
            <person name="Patel S."/>
            <person name="Patil S."/>
            <person name="Perez A."/>
            <person name="Perez Y."/>
            <person name="Pham C."/>
            <person name="Primus E.L."/>
            <person name="Pu L.-L."/>
            <person name="Puazo M."/>
            <person name="Qin X."/>
            <person name="Quiroz J.B."/>
            <person name="Reese J."/>
            <person name="Richards S."/>
            <person name="Rives C.M."/>
            <person name="Robberts R."/>
            <person name="Ruiz S.J."/>
            <person name="Ruiz M.J."/>
            <person name="Santibanez J."/>
            <person name="Schneider B.W."/>
            <person name="Sisson I."/>
            <person name="Smith M."/>
            <person name="Sodergren E."/>
            <person name="Song X.-Z."/>
            <person name="Song B.B."/>
            <person name="Summersgill H."/>
            <person name="Thelus R."/>
            <person name="Thornton R.D."/>
            <person name="Trejos Z.Y."/>
            <person name="Usmani K."/>
            <person name="Vattathil S."/>
            <person name="Villasana D."/>
            <person name="Walker D.L."/>
            <person name="Wang S."/>
            <person name="Wang K."/>
            <person name="White C.S."/>
            <person name="Williams A.C."/>
            <person name="Williamson J."/>
            <person name="Wilson K."/>
            <person name="Woghiren I.O."/>
            <person name="Woodworth J.R."/>
            <person name="Worley K.C."/>
            <person name="Wright R.A."/>
            <person name="Wu W."/>
            <person name="Young L."/>
            <person name="Zhang L."/>
            <person name="Zhang J."/>
            <person name="Zhu Y."/>
            <person name="Muzny D.M."/>
            <person name="Weinstock G."/>
            <person name="Gibbs R.A."/>
        </authorList>
    </citation>
    <scope>NUCLEOTIDE SEQUENCE [LARGE SCALE GENOMIC DNA]</scope>
    <source>
        <strain evidence="3">LSR1</strain>
    </source>
</reference>